<reference evidence="2" key="1">
    <citation type="submission" date="2013-10" db="EMBL/GenBank/DDBJ databases">
        <title>Genomic analysis of the causative agents of coccidiosis in chickens.</title>
        <authorList>
            <person name="Reid A.J."/>
            <person name="Blake D."/>
            <person name="Billington K."/>
            <person name="Browne H."/>
            <person name="Dunn M."/>
            <person name="Hung S."/>
            <person name="Kawahara F."/>
            <person name="Miranda-Saavedra D."/>
            <person name="Mourier T."/>
            <person name="Nagra H."/>
            <person name="Otto T.D."/>
            <person name="Rawlings N."/>
            <person name="Sanchez A."/>
            <person name="Sanders M."/>
            <person name="Subramaniam C."/>
            <person name="Tay Y."/>
            <person name="Dear P."/>
            <person name="Doerig C."/>
            <person name="Gruber A."/>
            <person name="Parkinson J."/>
            <person name="Shirley M."/>
            <person name="Wan K.L."/>
            <person name="Berriman M."/>
            <person name="Tomley F."/>
            <person name="Pain A."/>
        </authorList>
    </citation>
    <scope>NUCLEOTIDE SEQUENCE [LARGE SCALE GENOMIC DNA]</scope>
    <source>
        <strain evidence="2">Houghton</strain>
    </source>
</reference>
<organism evidence="2 3">
    <name type="scientific">Eimeria mitis</name>
    <dbReference type="NCBI Taxonomy" id="44415"/>
    <lineage>
        <taxon>Eukaryota</taxon>
        <taxon>Sar</taxon>
        <taxon>Alveolata</taxon>
        <taxon>Apicomplexa</taxon>
        <taxon>Conoidasida</taxon>
        <taxon>Coccidia</taxon>
        <taxon>Eucoccidiorida</taxon>
        <taxon>Eimeriorina</taxon>
        <taxon>Eimeriidae</taxon>
        <taxon>Eimeria</taxon>
    </lineage>
</organism>
<evidence type="ECO:0000313" key="3">
    <source>
        <dbReference type="Proteomes" id="UP000030744"/>
    </source>
</evidence>
<protein>
    <submittedName>
        <fullName evidence="2">Uncharacterized protein</fullName>
    </submittedName>
</protein>
<dbReference type="GeneID" id="25377545"/>
<dbReference type="VEuPathDB" id="ToxoDB:EMH_0026790"/>
<sequence>MPGIGQAAGTPRKETAAAGYTRQAPGTPENLTNQLMHMFVNEKTGKNTLGDAFFPQTMELSAQQADADVNASTWVSGVRTAQDSTTSSRSSLGAQIPPAEVFVEGVLEPITGDSGGGVSSRLEREALSHVRRLQSVPVSYLEVDRFLCSVESFARRFNKEDQLLEIAEGQMDGTVRYFYRKRMQMLLPGRQRDYQTLVEVMLRLLCLGNPEAFLRRELRGAPPHKALKLYVELGLLYDAYTRLCERTNTEIKRTEESLAQEFLSRLPNRLAEQTRRVVRTVPSPNLFVYAVVARTVDSHMNGNW</sequence>
<evidence type="ECO:0000313" key="2">
    <source>
        <dbReference type="EMBL" id="CDJ35543.1"/>
    </source>
</evidence>
<name>U6KJA4_9EIME</name>
<dbReference type="Proteomes" id="UP000030744">
    <property type="component" value="Unassembled WGS sequence"/>
</dbReference>
<proteinExistence type="predicted"/>
<dbReference type="RefSeq" id="XP_013358121.1">
    <property type="nucleotide sequence ID" value="XM_013502667.1"/>
</dbReference>
<dbReference type="OrthoDB" id="345871at2759"/>
<keyword evidence="3" id="KW-1185">Reference proteome</keyword>
<reference evidence="2" key="2">
    <citation type="submission" date="2013-10" db="EMBL/GenBank/DDBJ databases">
        <authorList>
            <person name="Aslett M."/>
        </authorList>
    </citation>
    <scope>NUCLEOTIDE SEQUENCE [LARGE SCALE GENOMIC DNA]</scope>
    <source>
        <strain evidence="2">Houghton</strain>
    </source>
</reference>
<accession>U6KJA4</accession>
<gene>
    <name evidence="2" type="ORF">EMH_0026790</name>
</gene>
<feature type="region of interest" description="Disordered" evidence="1">
    <location>
        <begin position="1"/>
        <end position="30"/>
    </location>
</feature>
<dbReference type="AlphaFoldDB" id="U6KJA4"/>
<evidence type="ECO:0000256" key="1">
    <source>
        <dbReference type="SAM" id="MobiDB-lite"/>
    </source>
</evidence>
<dbReference type="EMBL" id="HG688664">
    <property type="protein sequence ID" value="CDJ35543.1"/>
    <property type="molecule type" value="Genomic_DNA"/>
</dbReference>